<dbReference type="PANTHER" id="PTHR42085">
    <property type="entry name" value="F-BOX DOMAIN-CONTAINING PROTEIN"/>
    <property type="match status" value="1"/>
</dbReference>
<proteinExistence type="predicted"/>
<dbReference type="AlphaFoldDB" id="A0A6A6FZL5"/>
<organism evidence="1 2">
    <name type="scientific">Elsinoe ampelina</name>
    <dbReference type="NCBI Taxonomy" id="302913"/>
    <lineage>
        <taxon>Eukaryota</taxon>
        <taxon>Fungi</taxon>
        <taxon>Dikarya</taxon>
        <taxon>Ascomycota</taxon>
        <taxon>Pezizomycotina</taxon>
        <taxon>Dothideomycetes</taxon>
        <taxon>Dothideomycetidae</taxon>
        <taxon>Myriangiales</taxon>
        <taxon>Elsinoaceae</taxon>
        <taxon>Elsinoe</taxon>
    </lineage>
</organism>
<sequence>MGAKLSTVFGDDPVATARALKHGIPFTGTSRSPLGNVLFNFRLTTSPPSDDPSFKYARCILVDSTGDFIPKQVTIDSGPYQGRTALIFDPRPAGRKAFAFMDLPTEIRHMVYKKLLVTKSDIQYQEYSYDNKPRVTGLDTIEPNIVMVSKHIREEALAVILGENKFIFPQPSDAIHFLKTVPPAVAMLKNITITRALTHHKARPLFRMLAEANNLRYINIGRLELRGADFALLCSSNLRCRNLKAITPKDTIEKEVTHLIGLFRLIHGPCLNPVRCDCAQYFAQRMSDVRQEMLIKWKYYN</sequence>
<gene>
    <name evidence="1" type="ORF">BDZ85DRAFT_285970</name>
</gene>
<dbReference type="InterPro" id="IPR038883">
    <property type="entry name" value="AN11006-like"/>
</dbReference>
<evidence type="ECO:0000313" key="1">
    <source>
        <dbReference type="EMBL" id="KAF2218823.1"/>
    </source>
</evidence>
<keyword evidence="2" id="KW-1185">Reference proteome</keyword>
<dbReference type="OrthoDB" id="5272396at2759"/>
<reference evidence="2" key="1">
    <citation type="journal article" date="2020" name="Stud. Mycol.">
        <title>101 Dothideomycetes genomes: A test case for predicting lifestyles and emergence of pathogens.</title>
        <authorList>
            <person name="Haridas S."/>
            <person name="Albert R."/>
            <person name="Binder M."/>
            <person name="Bloem J."/>
            <person name="LaButti K."/>
            <person name="Salamov A."/>
            <person name="Andreopoulos B."/>
            <person name="Baker S."/>
            <person name="Barry K."/>
            <person name="Bills G."/>
            <person name="Bluhm B."/>
            <person name="Cannon C."/>
            <person name="Castanera R."/>
            <person name="Culley D."/>
            <person name="Daum C."/>
            <person name="Ezra D."/>
            <person name="Gonzalez J."/>
            <person name="Henrissat B."/>
            <person name="Kuo A."/>
            <person name="Liang C."/>
            <person name="Lipzen A."/>
            <person name="Lutzoni F."/>
            <person name="Magnuson J."/>
            <person name="Mondo S."/>
            <person name="Nolan M."/>
            <person name="Ohm R."/>
            <person name="Pangilinan J."/>
            <person name="Park H.-J."/>
            <person name="Ramirez L."/>
            <person name="Alfaro M."/>
            <person name="Sun H."/>
            <person name="Tritt A."/>
            <person name="Yoshinaga Y."/>
            <person name="Zwiers L.-H."/>
            <person name="Turgeon B."/>
            <person name="Goodwin S."/>
            <person name="Spatafora J."/>
            <person name="Crous P."/>
            <person name="Grigoriev I."/>
        </authorList>
    </citation>
    <scope>NUCLEOTIDE SEQUENCE [LARGE SCALE GENOMIC DNA]</scope>
    <source>
        <strain evidence="2">CECT 20119</strain>
    </source>
</reference>
<evidence type="ECO:0000313" key="2">
    <source>
        <dbReference type="Proteomes" id="UP000799538"/>
    </source>
</evidence>
<accession>A0A6A6FZL5</accession>
<dbReference type="EMBL" id="ML992527">
    <property type="protein sequence ID" value="KAF2218823.1"/>
    <property type="molecule type" value="Genomic_DNA"/>
</dbReference>
<name>A0A6A6FZL5_9PEZI</name>
<protein>
    <submittedName>
        <fullName evidence="1">Uncharacterized protein</fullName>
    </submittedName>
</protein>
<dbReference type="Proteomes" id="UP000799538">
    <property type="component" value="Unassembled WGS sequence"/>
</dbReference>
<dbReference type="PANTHER" id="PTHR42085:SF8">
    <property type="entry name" value="F-BOX DOMAIN-CONTAINING PROTEIN"/>
    <property type="match status" value="1"/>
</dbReference>